<organism evidence="7 8">
    <name type="scientific">Halorientalis persicus</name>
    <dbReference type="NCBI Taxonomy" id="1367881"/>
    <lineage>
        <taxon>Archaea</taxon>
        <taxon>Methanobacteriati</taxon>
        <taxon>Methanobacteriota</taxon>
        <taxon>Stenosarchaea group</taxon>
        <taxon>Halobacteria</taxon>
        <taxon>Halobacteriales</taxon>
        <taxon>Haloarculaceae</taxon>
        <taxon>Halorientalis</taxon>
    </lineage>
</organism>
<evidence type="ECO:0000256" key="5">
    <source>
        <dbReference type="SAM" id="MobiDB-lite"/>
    </source>
</evidence>
<dbReference type="InterPro" id="IPR003593">
    <property type="entry name" value="AAA+_ATPase"/>
</dbReference>
<dbReference type="GO" id="GO:0016887">
    <property type="term" value="F:ATP hydrolysis activity"/>
    <property type="evidence" value="ECO:0007669"/>
    <property type="project" value="InterPro"/>
</dbReference>
<dbReference type="PANTHER" id="PTHR43335">
    <property type="entry name" value="ABC TRANSPORTER, ATP-BINDING PROTEIN"/>
    <property type="match status" value="1"/>
</dbReference>
<comment type="similarity">
    <text evidence="1">Belongs to the ABC transporter superfamily.</text>
</comment>
<evidence type="ECO:0000256" key="1">
    <source>
        <dbReference type="ARBA" id="ARBA00005417"/>
    </source>
</evidence>
<protein>
    <submittedName>
        <fullName evidence="7">ABC-type multidrug transport system, ATPase component</fullName>
    </submittedName>
</protein>
<dbReference type="AlphaFoldDB" id="A0A1H8M3V8"/>
<dbReference type="InterPro" id="IPR003439">
    <property type="entry name" value="ABC_transporter-like_ATP-bd"/>
</dbReference>
<name>A0A1H8M3V8_9EURY</name>
<sequence>MMSERSTTDPTDASTEQPARSTAVTVEGLDYAHGDVSVFADLSVGVDAGSVTCVVGPNGSGKSTLLALVANVLEPDAGTVTVAGAGDRTVGYLAQRPEFRPQFTVRRTVAFYCSLVAGSHDVDAVLDRVGLTPVADRRVGALSGGMVRLLGIAQAVVGDPPVLVLDEPSSGLDPEMTRHVAAVVTDLAASGQTILVSTHDLHLVDRFADRVLVLDRGELRATGSPADLRATAGADTLDGAIAALTRDGNSDGVAVSAGLDGGVSR</sequence>
<dbReference type="InterPro" id="IPR027417">
    <property type="entry name" value="P-loop_NTPase"/>
</dbReference>
<evidence type="ECO:0000256" key="2">
    <source>
        <dbReference type="ARBA" id="ARBA00022448"/>
    </source>
</evidence>
<reference evidence="8" key="1">
    <citation type="submission" date="2016-10" db="EMBL/GenBank/DDBJ databases">
        <authorList>
            <person name="Varghese N."/>
            <person name="Submissions S."/>
        </authorList>
    </citation>
    <scope>NUCLEOTIDE SEQUENCE [LARGE SCALE GENOMIC DNA]</scope>
    <source>
        <strain evidence="8">IBRC-M 10043</strain>
    </source>
</reference>
<feature type="region of interest" description="Disordered" evidence="5">
    <location>
        <begin position="1"/>
        <end position="22"/>
    </location>
</feature>
<dbReference type="SMART" id="SM00382">
    <property type="entry name" value="AAA"/>
    <property type="match status" value="1"/>
</dbReference>
<dbReference type="GO" id="GO:0005524">
    <property type="term" value="F:ATP binding"/>
    <property type="evidence" value="ECO:0007669"/>
    <property type="project" value="UniProtKB-KW"/>
</dbReference>
<keyword evidence="4" id="KW-0067">ATP-binding</keyword>
<dbReference type="SUPFAM" id="SSF52540">
    <property type="entry name" value="P-loop containing nucleoside triphosphate hydrolases"/>
    <property type="match status" value="1"/>
</dbReference>
<proteinExistence type="inferred from homology"/>
<dbReference type="Gene3D" id="3.40.50.300">
    <property type="entry name" value="P-loop containing nucleotide triphosphate hydrolases"/>
    <property type="match status" value="1"/>
</dbReference>
<keyword evidence="2" id="KW-0813">Transport</keyword>
<feature type="domain" description="ABC transporter" evidence="6">
    <location>
        <begin position="24"/>
        <end position="241"/>
    </location>
</feature>
<dbReference type="PROSITE" id="PS50893">
    <property type="entry name" value="ABC_TRANSPORTER_2"/>
    <property type="match status" value="1"/>
</dbReference>
<dbReference type="PANTHER" id="PTHR43335:SF4">
    <property type="entry name" value="ABC TRANSPORTER, ATP-BINDING PROTEIN"/>
    <property type="match status" value="1"/>
</dbReference>
<keyword evidence="3" id="KW-0547">Nucleotide-binding</keyword>
<evidence type="ECO:0000259" key="6">
    <source>
        <dbReference type="PROSITE" id="PS50893"/>
    </source>
</evidence>
<gene>
    <name evidence="7" type="ORF">SAMN05216388_1008110</name>
</gene>
<evidence type="ECO:0000313" key="8">
    <source>
        <dbReference type="Proteomes" id="UP000198775"/>
    </source>
</evidence>
<evidence type="ECO:0000313" key="7">
    <source>
        <dbReference type="EMBL" id="SEO12025.1"/>
    </source>
</evidence>
<keyword evidence="8" id="KW-1185">Reference proteome</keyword>
<accession>A0A1H8M3V8</accession>
<dbReference type="EMBL" id="FOCX01000008">
    <property type="protein sequence ID" value="SEO12025.1"/>
    <property type="molecule type" value="Genomic_DNA"/>
</dbReference>
<dbReference type="Pfam" id="PF00005">
    <property type="entry name" value="ABC_tran"/>
    <property type="match status" value="1"/>
</dbReference>
<evidence type="ECO:0000256" key="4">
    <source>
        <dbReference type="ARBA" id="ARBA00022840"/>
    </source>
</evidence>
<evidence type="ECO:0000256" key="3">
    <source>
        <dbReference type="ARBA" id="ARBA00022741"/>
    </source>
</evidence>
<dbReference type="Proteomes" id="UP000198775">
    <property type="component" value="Unassembled WGS sequence"/>
</dbReference>